<keyword evidence="1" id="KW-0812">Transmembrane</keyword>
<feature type="transmembrane region" description="Helical" evidence="1">
    <location>
        <begin position="363"/>
        <end position="381"/>
    </location>
</feature>
<dbReference type="EMBL" id="FNBN01000002">
    <property type="protein sequence ID" value="SDF73465.1"/>
    <property type="molecule type" value="Genomic_DNA"/>
</dbReference>
<keyword evidence="1" id="KW-1133">Transmembrane helix</keyword>
<feature type="transmembrane region" description="Helical" evidence="1">
    <location>
        <begin position="333"/>
        <end position="351"/>
    </location>
</feature>
<feature type="domain" description="DUF5009" evidence="2">
    <location>
        <begin position="10"/>
        <end position="161"/>
    </location>
</feature>
<evidence type="ECO:0000313" key="3">
    <source>
        <dbReference type="EMBL" id="SDF73465.1"/>
    </source>
</evidence>
<feature type="transmembrane region" description="Helical" evidence="1">
    <location>
        <begin position="54"/>
        <end position="75"/>
    </location>
</feature>
<protein>
    <submittedName>
        <fullName evidence="3">Predicted acyltransferase</fullName>
    </submittedName>
</protein>
<dbReference type="PANTHER" id="PTHR31061:SF24">
    <property type="entry name" value="LD22376P"/>
    <property type="match status" value="1"/>
</dbReference>
<dbReference type="Pfam" id="PF16401">
    <property type="entry name" value="DUF5009"/>
    <property type="match status" value="1"/>
</dbReference>
<gene>
    <name evidence="3" type="ORF">SAMN04488121_102808</name>
</gene>
<dbReference type="RefSeq" id="WP_089831467.1">
    <property type="nucleotide sequence ID" value="NZ_FNBN01000002.1"/>
</dbReference>
<feature type="transmembrane region" description="Helical" evidence="1">
    <location>
        <begin position="87"/>
        <end position="104"/>
    </location>
</feature>
<name>A0A1G7NH91_CHIFI</name>
<reference evidence="3 4" key="1">
    <citation type="submission" date="2016-10" db="EMBL/GenBank/DDBJ databases">
        <authorList>
            <person name="de Groot N.N."/>
        </authorList>
    </citation>
    <scope>NUCLEOTIDE SEQUENCE [LARGE SCALE GENOMIC DNA]</scope>
    <source>
        <strain evidence="3 4">DSM 527</strain>
    </source>
</reference>
<dbReference type="GO" id="GO:0016746">
    <property type="term" value="F:acyltransferase activity"/>
    <property type="evidence" value="ECO:0007669"/>
    <property type="project" value="UniProtKB-KW"/>
</dbReference>
<evidence type="ECO:0000256" key="1">
    <source>
        <dbReference type="SAM" id="Phobius"/>
    </source>
</evidence>
<evidence type="ECO:0000313" key="4">
    <source>
        <dbReference type="Proteomes" id="UP000199045"/>
    </source>
</evidence>
<feature type="transmembrane region" description="Helical" evidence="1">
    <location>
        <begin position="143"/>
        <end position="163"/>
    </location>
</feature>
<keyword evidence="3" id="KW-0012">Acyltransferase</keyword>
<sequence length="390" mass="43131">MLKPSQRLLSIDAFRALTMLTMIFVNDVSGVKNIPAWIEHVQAQEDGLGFADTVFPAFLFIVGLSIPFAIGKRISQQKSFISTEMHILIRSLALIVMGFFHVNLENYSPAAYLPYPIWELLITIGFFLVWLDYPADMEKRKRYTLVGAGIILLAAMAALYKGGPADAPHWMMPSWWGILGIIGWAYLVCATLYLLVKGNFGAITAILGVFLLINILTHAGLLHFEIPVINNASSVSLIMAGAVISSLYTLLDKKGKLSSLWAVFIGLGVLAIVAGFVLRPYTAGISKIRATPAWVLICSGISILLFTAMIWLVDVKGKMDWFKWIRPAGTSTLTCYLIPYLLYALLTLIGFRYPTVLSEGIGGILRSIAIAFLVILLVGWMEKKRIRLKI</sequence>
<feature type="transmembrane region" description="Helical" evidence="1">
    <location>
        <begin position="203"/>
        <end position="222"/>
    </location>
</feature>
<feature type="transmembrane region" description="Helical" evidence="1">
    <location>
        <begin position="228"/>
        <end position="248"/>
    </location>
</feature>
<dbReference type="Proteomes" id="UP000199045">
    <property type="component" value="Unassembled WGS sequence"/>
</dbReference>
<dbReference type="AlphaFoldDB" id="A0A1G7NH91"/>
<keyword evidence="3" id="KW-0808">Transferase</keyword>
<feature type="transmembrane region" description="Helical" evidence="1">
    <location>
        <begin position="110"/>
        <end position="131"/>
    </location>
</feature>
<feature type="transmembrane region" description="Helical" evidence="1">
    <location>
        <begin position="175"/>
        <end position="196"/>
    </location>
</feature>
<dbReference type="PANTHER" id="PTHR31061">
    <property type="entry name" value="LD22376P"/>
    <property type="match status" value="1"/>
</dbReference>
<proteinExistence type="predicted"/>
<evidence type="ECO:0000259" key="2">
    <source>
        <dbReference type="Pfam" id="PF16401"/>
    </source>
</evidence>
<feature type="transmembrane region" description="Helical" evidence="1">
    <location>
        <begin position="260"/>
        <end position="281"/>
    </location>
</feature>
<keyword evidence="1" id="KW-0472">Membrane</keyword>
<accession>A0A1G7NH91</accession>
<dbReference type="OrthoDB" id="9788724at2"/>
<dbReference type="STRING" id="104663.SAMN04488121_102808"/>
<feature type="transmembrane region" description="Helical" evidence="1">
    <location>
        <begin position="293"/>
        <end position="313"/>
    </location>
</feature>
<organism evidence="3 4">
    <name type="scientific">Chitinophaga filiformis</name>
    <name type="common">Myxococcus filiformis</name>
    <name type="synonym">Flexibacter filiformis</name>
    <dbReference type="NCBI Taxonomy" id="104663"/>
    <lineage>
        <taxon>Bacteria</taxon>
        <taxon>Pseudomonadati</taxon>
        <taxon>Bacteroidota</taxon>
        <taxon>Chitinophagia</taxon>
        <taxon>Chitinophagales</taxon>
        <taxon>Chitinophagaceae</taxon>
        <taxon>Chitinophaga</taxon>
    </lineage>
</organism>
<dbReference type="InterPro" id="IPR032176">
    <property type="entry name" value="DUF5009"/>
</dbReference>